<dbReference type="PANTHER" id="PTHR34846:SF10">
    <property type="entry name" value="CYTOPLASMIC PROTEIN"/>
    <property type="match status" value="1"/>
</dbReference>
<dbReference type="InterPro" id="IPR004675">
    <property type="entry name" value="AhpD_core"/>
</dbReference>
<dbReference type="Pfam" id="PF02627">
    <property type="entry name" value="CMD"/>
    <property type="match status" value="1"/>
</dbReference>
<protein>
    <submittedName>
        <fullName evidence="2">Carboxymuconolactone decarboxylase family protein</fullName>
    </submittedName>
</protein>
<keyword evidence="3" id="KW-1185">Reference proteome</keyword>
<dbReference type="GO" id="GO:0051920">
    <property type="term" value="F:peroxiredoxin activity"/>
    <property type="evidence" value="ECO:0007669"/>
    <property type="project" value="InterPro"/>
</dbReference>
<comment type="caution">
    <text evidence="2">The sequence shown here is derived from an EMBL/GenBank/DDBJ whole genome shotgun (WGS) entry which is preliminary data.</text>
</comment>
<dbReference type="EMBL" id="SMKL01000013">
    <property type="protein sequence ID" value="TDC52802.1"/>
    <property type="molecule type" value="Genomic_DNA"/>
</dbReference>
<dbReference type="InterPro" id="IPR029032">
    <property type="entry name" value="AhpD-like"/>
</dbReference>
<dbReference type="PANTHER" id="PTHR34846">
    <property type="entry name" value="4-CARBOXYMUCONOLACTONE DECARBOXYLASE FAMILY PROTEIN (AFU_ORTHOLOGUE AFUA_6G11590)"/>
    <property type="match status" value="1"/>
</dbReference>
<organism evidence="2 3">
    <name type="scientific">Jiangella ureilytica</name>
    <dbReference type="NCBI Taxonomy" id="2530374"/>
    <lineage>
        <taxon>Bacteria</taxon>
        <taxon>Bacillati</taxon>
        <taxon>Actinomycetota</taxon>
        <taxon>Actinomycetes</taxon>
        <taxon>Jiangellales</taxon>
        <taxon>Jiangellaceae</taxon>
        <taxon>Jiangella</taxon>
    </lineage>
</organism>
<feature type="domain" description="Carboxymuconolactone decarboxylase-like" evidence="1">
    <location>
        <begin position="11"/>
        <end position="92"/>
    </location>
</feature>
<dbReference type="Proteomes" id="UP000295621">
    <property type="component" value="Unassembled WGS sequence"/>
</dbReference>
<dbReference type="Gene3D" id="1.20.1290.10">
    <property type="entry name" value="AhpD-like"/>
    <property type="match status" value="1"/>
</dbReference>
<evidence type="ECO:0000313" key="3">
    <source>
        <dbReference type="Proteomes" id="UP000295621"/>
    </source>
</evidence>
<dbReference type="SUPFAM" id="SSF69118">
    <property type="entry name" value="AhpD-like"/>
    <property type="match status" value="1"/>
</dbReference>
<accession>A0A4R4RVB0</accession>
<gene>
    <name evidence="2" type="ORF">E1212_08090</name>
</gene>
<reference evidence="2 3" key="1">
    <citation type="submission" date="2019-02" db="EMBL/GenBank/DDBJ databases">
        <title>Draft genome sequences of novel Actinobacteria.</title>
        <authorList>
            <person name="Sahin N."/>
            <person name="Ay H."/>
            <person name="Saygin H."/>
        </authorList>
    </citation>
    <scope>NUCLEOTIDE SEQUENCE [LARGE SCALE GENOMIC DNA]</scope>
    <source>
        <strain evidence="2 3">KC603</strain>
    </source>
</reference>
<name>A0A4R4RVB0_9ACTN</name>
<dbReference type="AlphaFoldDB" id="A0A4R4RVB0"/>
<dbReference type="InterPro" id="IPR003779">
    <property type="entry name" value="CMD-like"/>
</dbReference>
<proteinExistence type="predicted"/>
<evidence type="ECO:0000259" key="1">
    <source>
        <dbReference type="Pfam" id="PF02627"/>
    </source>
</evidence>
<evidence type="ECO:0000313" key="2">
    <source>
        <dbReference type="EMBL" id="TDC52802.1"/>
    </source>
</evidence>
<sequence>MTRMDIAALAPAAYKALVTLDSRAHRGALPAGLLDLVKLRVSQVNGCAYCVDSHSHDAVKGGETPARLYAVAAWDEGPFFSPAERAAFALAESMTRLSEGAPRVPDEVWAEVRQHFGDEDLAQLVMVVTTINAWNRVCVTVRMVPESFAG</sequence>
<dbReference type="RefSeq" id="WP_131981107.1">
    <property type="nucleotide sequence ID" value="NZ_SMKL01000013.1"/>
</dbReference>
<dbReference type="OrthoDB" id="5185109at2"/>
<dbReference type="NCBIfam" id="TIGR00778">
    <property type="entry name" value="ahpD_dom"/>
    <property type="match status" value="1"/>
</dbReference>